<proteinExistence type="predicted"/>
<reference evidence="1 2" key="1">
    <citation type="submission" date="2018-02" db="EMBL/GenBank/DDBJ databases">
        <title>Comparative genomics of Pseudomonas syringae.</title>
        <authorList>
            <person name="Hulin M.T."/>
        </authorList>
    </citation>
    <scope>NUCLEOTIDE SEQUENCE [LARGE SCALE GENOMIC DNA]</scope>
    <source>
        <strain evidence="1 2">R2leaf</strain>
    </source>
</reference>
<dbReference type="EMBL" id="CP026562">
    <property type="protein sequence ID" value="AVB22005.1"/>
    <property type="molecule type" value="Genomic_DNA"/>
</dbReference>
<dbReference type="RefSeq" id="WP_005740839.1">
    <property type="nucleotide sequence ID" value="NZ_CP026562.1"/>
</dbReference>
<evidence type="ECO:0000313" key="1">
    <source>
        <dbReference type="EMBL" id="AVB22005.1"/>
    </source>
</evidence>
<protein>
    <submittedName>
        <fullName evidence="1">Uncharacterized protein</fullName>
    </submittedName>
</protein>
<dbReference type="AlphaFoldDB" id="A0AAD0E1R1"/>
<evidence type="ECO:0000313" key="2">
    <source>
        <dbReference type="Proteomes" id="UP000236903"/>
    </source>
</evidence>
<dbReference type="KEGG" id="pavl:BKM03_24465"/>
<gene>
    <name evidence="1" type="ORF">BKM03_24465</name>
</gene>
<sequence length="104" mass="11615">MPLEITPQQRIALERIHQISTETYELLLSIADSFNEKTLENPELALKILENLCIRAVAGEQEAVISLISHLENFGRLGCLTSSDVIHYSIQAMQIELPKPSAKS</sequence>
<organism evidence="1 2">
    <name type="scientific">Pseudomonas avellanae</name>
    <dbReference type="NCBI Taxonomy" id="46257"/>
    <lineage>
        <taxon>Bacteria</taxon>
        <taxon>Pseudomonadati</taxon>
        <taxon>Pseudomonadota</taxon>
        <taxon>Gammaproteobacteria</taxon>
        <taxon>Pseudomonadales</taxon>
        <taxon>Pseudomonadaceae</taxon>
        <taxon>Pseudomonas</taxon>
    </lineage>
</organism>
<dbReference type="Proteomes" id="UP000236903">
    <property type="component" value="Chromosome"/>
</dbReference>
<accession>A0AAD0E1R1</accession>
<name>A0AAD0E1R1_9PSED</name>